<keyword evidence="8 10" id="KW-0320">Glycogen biosynthesis</keyword>
<dbReference type="Pfam" id="PF02922">
    <property type="entry name" value="CBM_48"/>
    <property type="match status" value="1"/>
</dbReference>
<evidence type="ECO:0000256" key="10">
    <source>
        <dbReference type="HAMAP-Rule" id="MF_00685"/>
    </source>
</evidence>
<dbReference type="InterPro" id="IPR054169">
    <property type="entry name" value="GlgB_N"/>
</dbReference>
<dbReference type="GO" id="GO:0005829">
    <property type="term" value="C:cytosol"/>
    <property type="evidence" value="ECO:0007669"/>
    <property type="project" value="TreeGrafter"/>
</dbReference>
<dbReference type="NCBIfam" id="NF003811">
    <property type="entry name" value="PRK05402.1"/>
    <property type="match status" value="1"/>
</dbReference>
<dbReference type="GO" id="GO:0005978">
    <property type="term" value="P:glycogen biosynthetic process"/>
    <property type="evidence" value="ECO:0007669"/>
    <property type="project" value="UniProtKB-UniRule"/>
</dbReference>
<dbReference type="GO" id="GO:0043169">
    <property type="term" value="F:cation binding"/>
    <property type="evidence" value="ECO:0007669"/>
    <property type="project" value="InterPro"/>
</dbReference>
<dbReference type="InterPro" id="IPR017853">
    <property type="entry name" value="GH"/>
</dbReference>
<dbReference type="InterPro" id="IPR006048">
    <property type="entry name" value="A-amylase/branching_C"/>
</dbReference>
<dbReference type="InterPro" id="IPR006407">
    <property type="entry name" value="GlgB"/>
</dbReference>
<dbReference type="CDD" id="cd11322">
    <property type="entry name" value="AmyAc_Glg_BE"/>
    <property type="match status" value="1"/>
</dbReference>
<dbReference type="STRING" id="272627.CCC_02885"/>
<accession>A0A0C2V4W8</accession>
<dbReference type="NCBIfam" id="TIGR01515">
    <property type="entry name" value="branching_enzym"/>
    <property type="match status" value="1"/>
</dbReference>
<dbReference type="InterPro" id="IPR014756">
    <property type="entry name" value="Ig_E-set"/>
</dbReference>
<dbReference type="FunFam" id="2.60.40.10:FF:000169">
    <property type="entry name" value="1,4-alpha-glucan branching enzyme GlgB"/>
    <property type="match status" value="1"/>
</dbReference>
<evidence type="ECO:0000256" key="5">
    <source>
        <dbReference type="ARBA" id="ARBA00022600"/>
    </source>
</evidence>
<evidence type="ECO:0000256" key="9">
    <source>
        <dbReference type="ARBA" id="ARBA00023277"/>
    </source>
</evidence>
<evidence type="ECO:0000313" key="13">
    <source>
        <dbReference type="EMBL" id="KIM00097.1"/>
    </source>
</evidence>
<dbReference type="InterPro" id="IPR013780">
    <property type="entry name" value="Glyco_hydro_b"/>
</dbReference>
<dbReference type="InterPro" id="IPR044143">
    <property type="entry name" value="GlgB_N_E_set_prok"/>
</dbReference>
<comment type="pathway">
    <text evidence="3 10">Glycan biosynthesis; glycogen biosynthesis.</text>
</comment>
<keyword evidence="5 10" id="KW-0321">Glycogen metabolism</keyword>
<dbReference type="HAMAP" id="MF_00685">
    <property type="entry name" value="GlgB"/>
    <property type="match status" value="1"/>
</dbReference>
<dbReference type="Pfam" id="PF22019">
    <property type="entry name" value="GlgB_N"/>
    <property type="match status" value="1"/>
</dbReference>
<comment type="subunit">
    <text evidence="10">Monomer.</text>
</comment>
<evidence type="ECO:0000256" key="8">
    <source>
        <dbReference type="ARBA" id="ARBA00023056"/>
    </source>
</evidence>
<proteinExistence type="inferred from homology"/>
<dbReference type="PIRSF" id="PIRSF000463">
    <property type="entry name" value="GlgB"/>
    <property type="match status" value="1"/>
</dbReference>
<keyword evidence="7 10" id="KW-0808">Transferase</keyword>
<dbReference type="PANTHER" id="PTHR43651">
    <property type="entry name" value="1,4-ALPHA-GLUCAN-BRANCHING ENZYME"/>
    <property type="match status" value="1"/>
</dbReference>
<evidence type="ECO:0000259" key="12">
    <source>
        <dbReference type="SMART" id="SM00642"/>
    </source>
</evidence>
<dbReference type="InterPro" id="IPR013783">
    <property type="entry name" value="Ig-like_fold"/>
</dbReference>
<dbReference type="FunFam" id="3.20.20.80:FF:000003">
    <property type="entry name" value="1,4-alpha-glucan branching enzyme GlgB"/>
    <property type="match status" value="1"/>
</dbReference>
<evidence type="ECO:0000256" key="1">
    <source>
        <dbReference type="ARBA" id="ARBA00000826"/>
    </source>
</evidence>
<dbReference type="SMART" id="SM00642">
    <property type="entry name" value="Aamy"/>
    <property type="match status" value="1"/>
</dbReference>
<dbReference type="InterPro" id="IPR006047">
    <property type="entry name" value="GH13_cat_dom"/>
</dbReference>
<evidence type="ECO:0000313" key="14">
    <source>
        <dbReference type="Proteomes" id="UP000031971"/>
    </source>
</evidence>
<feature type="active site" description="Nucleophile" evidence="10 11">
    <location>
        <position position="409"/>
    </location>
</feature>
<dbReference type="GO" id="GO:0003844">
    <property type="term" value="F:1,4-alpha-glucan branching enzyme activity"/>
    <property type="evidence" value="ECO:0007669"/>
    <property type="project" value="UniProtKB-UniRule"/>
</dbReference>
<dbReference type="Pfam" id="PF00128">
    <property type="entry name" value="Alpha-amylase"/>
    <property type="match status" value="2"/>
</dbReference>
<dbReference type="Gene3D" id="3.20.20.80">
    <property type="entry name" value="Glycosidases"/>
    <property type="match status" value="1"/>
</dbReference>
<dbReference type="PANTHER" id="PTHR43651:SF3">
    <property type="entry name" value="1,4-ALPHA-GLUCAN-BRANCHING ENZYME"/>
    <property type="match status" value="1"/>
</dbReference>
<evidence type="ECO:0000256" key="7">
    <source>
        <dbReference type="ARBA" id="ARBA00022679"/>
    </source>
</evidence>
<keyword evidence="6 10" id="KW-0328">Glycosyltransferase</keyword>
<dbReference type="NCBIfam" id="NF008967">
    <property type="entry name" value="PRK12313.1"/>
    <property type="match status" value="1"/>
</dbReference>
<dbReference type="InterPro" id="IPR004193">
    <property type="entry name" value="Glyco_hydro_13_N"/>
</dbReference>
<dbReference type="Proteomes" id="UP000031971">
    <property type="component" value="Unassembled WGS sequence"/>
</dbReference>
<dbReference type="EC" id="2.4.1.18" evidence="10"/>
<keyword evidence="9 10" id="KW-0119">Carbohydrate metabolism</keyword>
<dbReference type="FunFam" id="2.60.40.1180:FF:000002">
    <property type="entry name" value="1,4-alpha-glucan branching enzyme GlgB"/>
    <property type="match status" value="1"/>
</dbReference>
<evidence type="ECO:0000256" key="4">
    <source>
        <dbReference type="ARBA" id="ARBA00009000"/>
    </source>
</evidence>
<evidence type="ECO:0000256" key="6">
    <source>
        <dbReference type="ARBA" id="ARBA00022676"/>
    </source>
</evidence>
<dbReference type="AlphaFoldDB" id="A0A0C2V4W8"/>
<dbReference type="Gene3D" id="2.60.40.1180">
    <property type="entry name" value="Golgi alpha-mannosidase II"/>
    <property type="match status" value="1"/>
</dbReference>
<dbReference type="SUPFAM" id="SSF51011">
    <property type="entry name" value="Glycosyl hydrolase domain"/>
    <property type="match status" value="1"/>
</dbReference>
<gene>
    <name evidence="10" type="primary">glgB</name>
    <name evidence="13" type="ORF">CCC_02885</name>
</gene>
<feature type="domain" description="Glycosyl hydrolase family 13 catalytic" evidence="12">
    <location>
        <begin position="250"/>
        <end position="601"/>
    </location>
</feature>
<sequence>MPEAAKLIRSSDADAIARGRHGDPFAVLGPHGVKGGTVIRTFQPQAQSVFVLAANGETEMTRVHPDGLFAVKVKGSPAYRLRVNRHDGGTEDLDDPYRFPPVLGDLDVHLLAEGTHLRTFEKLGAQVRTVDGVGGVEFALWAPNASRVSVVGDFNGWDGRRHPMRLRHQAGVWEIFIPGLGQGCIYKYEIVASDGRLLPLKADPYGHFAEVPPKTASVVWELGRRDWADDDWMAAQKARNDRHAPVSIYEVHLGSWRRVPEDSNRPLSYLEMADQLGDYVADLGFTHVEFLPVHEHPFGGSWGYQPVGLFAPTSRYGTPDEFRTLVERLHLKGIGVIIDWVAGHFPNDPHGLHQFDGTHLYEHEDPRLGIHKDWNTLIYNYGRGEVVNYLYANALYWMEQYHVDGLRVDAVASMLYLDYSREPGEWIANRHGGNENLEAIEFLRRMNMLVYAEHPGAMTIAEESTAWPMVSRPVHLGGLGFGYKWNMGWMHDTLRYFAKDPIHRRYHHDSLTFAQLYAYHENFVLPLSHDEVVHGKGSIFGRMPGDPWQRFANLRAYYAFMWTQPGKKLLFMGSEFAQEREWNEDASLDWHLLADGRNEGVRRLIRDLNRLYRTEPALHQLDNEQAGFAWIDCLDRDNSVLTWLRKGFDPSDFLVVAGNYTPMVRESYRIGVPEPGWYRELLNTDSEWYGGANIHNGGGVQSEEVPWHGHGWSICLRLPPLATCVFKRER</sequence>
<protein>
    <recommendedName>
        <fullName evidence="10">1,4-alpha-glucan branching enzyme GlgB</fullName>
        <ecNumber evidence="10">2.4.1.18</ecNumber>
    </recommendedName>
    <alternativeName>
        <fullName evidence="10">1,4-alpha-D-glucan:1,4-alpha-D-glucan 6-glucosyl-transferase</fullName>
    </alternativeName>
    <alternativeName>
        <fullName evidence="10">Alpha-(1-&gt;4)-glucan branching enzyme</fullName>
    </alternativeName>
    <alternativeName>
        <fullName evidence="10">Glycogen branching enzyme</fullName>
        <shortName evidence="10">BE</shortName>
    </alternativeName>
</protein>
<comment type="function">
    <text evidence="2 10">Catalyzes the formation of the alpha-1,6-glucosidic linkages in glycogen by scission of a 1,4-alpha-linked oligosaccharide from growing alpha-1,4-glucan chains and the subsequent attachment of the oligosaccharide to the alpha-1,6 position.</text>
</comment>
<dbReference type="InterPro" id="IPR037439">
    <property type="entry name" value="Branching_enzy"/>
</dbReference>
<dbReference type="Pfam" id="PF02806">
    <property type="entry name" value="Alpha-amylase_C"/>
    <property type="match status" value="1"/>
</dbReference>
<dbReference type="SUPFAM" id="SSF51445">
    <property type="entry name" value="(Trans)glycosidases"/>
    <property type="match status" value="1"/>
</dbReference>
<dbReference type="SUPFAM" id="SSF81296">
    <property type="entry name" value="E set domains"/>
    <property type="match status" value="2"/>
</dbReference>
<dbReference type="OrthoDB" id="9800174at2"/>
<organism evidence="13 14">
    <name type="scientific">Paramagnetospirillum magnetotacticum MS-1</name>
    <dbReference type="NCBI Taxonomy" id="272627"/>
    <lineage>
        <taxon>Bacteria</taxon>
        <taxon>Pseudomonadati</taxon>
        <taxon>Pseudomonadota</taxon>
        <taxon>Alphaproteobacteria</taxon>
        <taxon>Rhodospirillales</taxon>
        <taxon>Magnetospirillaceae</taxon>
        <taxon>Paramagnetospirillum</taxon>
    </lineage>
</organism>
<evidence type="ECO:0000256" key="2">
    <source>
        <dbReference type="ARBA" id="ARBA00002953"/>
    </source>
</evidence>
<evidence type="ECO:0000256" key="11">
    <source>
        <dbReference type="PIRSR" id="PIRSR000463-1"/>
    </source>
</evidence>
<dbReference type="UniPathway" id="UPA00164"/>
<dbReference type="RefSeq" id="WP_052472925.1">
    <property type="nucleotide sequence ID" value="NZ_JXSL01000020.1"/>
</dbReference>
<name>A0A0C2V4W8_PARME</name>
<feature type="active site" description="Proton donor" evidence="10 11">
    <location>
        <position position="462"/>
    </location>
</feature>
<dbReference type="Gene3D" id="2.60.40.10">
    <property type="entry name" value="Immunoglobulins"/>
    <property type="match status" value="2"/>
</dbReference>
<dbReference type="EMBL" id="JXSL01000020">
    <property type="protein sequence ID" value="KIM00097.1"/>
    <property type="molecule type" value="Genomic_DNA"/>
</dbReference>
<dbReference type="GO" id="GO:0004553">
    <property type="term" value="F:hydrolase activity, hydrolyzing O-glycosyl compounds"/>
    <property type="evidence" value="ECO:0007669"/>
    <property type="project" value="InterPro"/>
</dbReference>
<comment type="similarity">
    <text evidence="4 10">Belongs to the glycosyl hydrolase 13 family. GlgB subfamily.</text>
</comment>
<comment type="catalytic activity">
    <reaction evidence="1 10">
        <text>Transfers a segment of a (1-&gt;4)-alpha-D-glucan chain to a primary hydroxy group in a similar glucan chain.</text>
        <dbReference type="EC" id="2.4.1.18"/>
    </reaction>
</comment>
<keyword evidence="14" id="KW-1185">Reference proteome</keyword>
<dbReference type="CDD" id="cd02855">
    <property type="entry name" value="E_set_GBE_prok_N"/>
    <property type="match status" value="1"/>
</dbReference>
<comment type="caution">
    <text evidence="13">The sequence shown here is derived from an EMBL/GenBank/DDBJ whole genome shotgun (WGS) entry which is preliminary data.</text>
</comment>
<reference evidence="13 14" key="1">
    <citation type="submission" date="2015-01" db="EMBL/GenBank/DDBJ databases">
        <title>Genome Sequence of Magnetospirillum magnetotacticum Strain MS-1.</title>
        <authorList>
            <person name="Marinov G.K."/>
            <person name="Smalley M.D."/>
            <person name="DeSalvo G."/>
        </authorList>
    </citation>
    <scope>NUCLEOTIDE SEQUENCE [LARGE SCALE GENOMIC DNA]</scope>
    <source>
        <strain evidence="13 14">MS-1</strain>
    </source>
</reference>
<evidence type="ECO:0000256" key="3">
    <source>
        <dbReference type="ARBA" id="ARBA00004964"/>
    </source>
</evidence>